<dbReference type="OrthoDB" id="9800350at2"/>
<dbReference type="PANTHER" id="PTHR33204">
    <property type="entry name" value="TRANSCRIPTIONAL REGULATOR, MARR FAMILY"/>
    <property type="match status" value="1"/>
</dbReference>
<keyword evidence="6" id="KW-1185">Reference proteome</keyword>
<sequence length="146" mass="16077">MDVTTLEAPSLEAPSLEAADRADAVPDIVHSPGACRVIGDILSRVGDKWSMLVVMTLLEGDRHFNELKRAIDGISQQMLSRTLRALERDGLVVRTVHASVPVRVEYALSDLGRSLSRPVKELGAWAFANRPAIEESRSVFDRREGD</sequence>
<evidence type="ECO:0000256" key="3">
    <source>
        <dbReference type="ARBA" id="ARBA00023163"/>
    </source>
</evidence>
<dbReference type="Pfam" id="PF01638">
    <property type="entry name" value="HxlR"/>
    <property type="match status" value="1"/>
</dbReference>
<dbReference type="InterPro" id="IPR036390">
    <property type="entry name" value="WH_DNA-bd_sf"/>
</dbReference>
<protein>
    <recommendedName>
        <fullName evidence="4">HTH hxlR-type domain-containing protein</fullName>
    </recommendedName>
</protein>
<dbReference type="InterPro" id="IPR011991">
    <property type="entry name" value="ArsR-like_HTH"/>
</dbReference>
<evidence type="ECO:0000259" key="4">
    <source>
        <dbReference type="PROSITE" id="PS51118"/>
    </source>
</evidence>
<dbReference type="PROSITE" id="PS51118">
    <property type="entry name" value="HTH_HXLR"/>
    <property type="match status" value="1"/>
</dbReference>
<dbReference type="InterPro" id="IPR036388">
    <property type="entry name" value="WH-like_DNA-bd_sf"/>
</dbReference>
<evidence type="ECO:0000313" key="6">
    <source>
        <dbReference type="Proteomes" id="UP000015527"/>
    </source>
</evidence>
<dbReference type="Gene3D" id="1.10.10.10">
    <property type="entry name" value="Winged helix-like DNA-binding domain superfamily/Winged helix DNA-binding domain"/>
    <property type="match status" value="1"/>
</dbReference>
<dbReference type="SUPFAM" id="SSF46785">
    <property type="entry name" value="Winged helix' DNA-binding domain"/>
    <property type="match status" value="1"/>
</dbReference>
<feature type="domain" description="HTH hxlR-type" evidence="4">
    <location>
        <begin position="35"/>
        <end position="134"/>
    </location>
</feature>
<keyword evidence="2" id="KW-0238">DNA-binding</keyword>
<dbReference type="RefSeq" id="WP_021233484.1">
    <property type="nucleotide sequence ID" value="NZ_ATHL01000055.1"/>
</dbReference>
<reference evidence="5 6" key="1">
    <citation type="journal article" date="2013" name="Genome Announc.">
        <title>Genome Sequence of Novosphingobium lindaniclasticum LE124T, Isolated from a Hexachlorocyclohexane Dumpsite.</title>
        <authorList>
            <person name="Saxena A."/>
            <person name="Nayyar N."/>
            <person name="Sangwan N."/>
            <person name="Kumari R."/>
            <person name="Khurana J.P."/>
            <person name="Lal R."/>
        </authorList>
    </citation>
    <scope>NUCLEOTIDE SEQUENCE [LARGE SCALE GENOMIC DNA]</scope>
    <source>
        <strain evidence="5 6">LE124</strain>
    </source>
</reference>
<dbReference type="AlphaFoldDB" id="T0HM84"/>
<dbReference type="Proteomes" id="UP000015527">
    <property type="component" value="Unassembled WGS sequence"/>
</dbReference>
<evidence type="ECO:0000313" key="5">
    <source>
        <dbReference type="EMBL" id="EQB17476.1"/>
    </source>
</evidence>
<dbReference type="PATRIC" id="fig|1096930.3.peg.1557"/>
<comment type="caution">
    <text evidence="5">The sequence shown here is derived from an EMBL/GenBank/DDBJ whole genome shotgun (WGS) entry which is preliminary data.</text>
</comment>
<name>T0HM84_9SPHN</name>
<dbReference type="GO" id="GO:0006355">
    <property type="term" value="P:regulation of DNA-templated transcription"/>
    <property type="evidence" value="ECO:0007669"/>
    <property type="project" value="UniProtKB-ARBA"/>
</dbReference>
<dbReference type="CDD" id="cd00090">
    <property type="entry name" value="HTH_ARSR"/>
    <property type="match status" value="1"/>
</dbReference>
<dbReference type="eggNOG" id="COG1733">
    <property type="taxonomic scope" value="Bacteria"/>
</dbReference>
<dbReference type="InterPro" id="IPR002577">
    <property type="entry name" value="HTH_HxlR"/>
</dbReference>
<organism evidence="5 6">
    <name type="scientific">Novosphingobium lindaniclasticum LE124</name>
    <dbReference type="NCBI Taxonomy" id="1096930"/>
    <lineage>
        <taxon>Bacteria</taxon>
        <taxon>Pseudomonadati</taxon>
        <taxon>Pseudomonadota</taxon>
        <taxon>Alphaproteobacteria</taxon>
        <taxon>Sphingomonadales</taxon>
        <taxon>Sphingomonadaceae</taxon>
        <taxon>Novosphingobium</taxon>
    </lineage>
</organism>
<accession>T0HM84</accession>
<evidence type="ECO:0000256" key="2">
    <source>
        <dbReference type="ARBA" id="ARBA00023125"/>
    </source>
</evidence>
<keyword evidence="1" id="KW-0805">Transcription regulation</keyword>
<evidence type="ECO:0000256" key="1">
    <source>
        <dbReference type="ARBA" id="ARBA00023015"/>
    </source>
</evidence>
<proteinExistence type="predicted"/>
<keyword evidence="3" id="KW-0804">Transcription</keyword>
<gene>
    <name evidence="5" type="ORF">L284_07895</name>
</gene>
<dbReference type="EMBL" id="ATHL01000055">
    <property type="protein sequence ID" value="EQB17476.1"/>
    <property type="molecule type" value="Genomic_DNA"/>
</dbReference>
<dbReference type="PANTHER" id="PTHR33204:SF39">
    <property type="entry name" value="TRANSCRIPTIONAL REGULATORY PROTEIN"/>
    <property type="match status" value="1"/>
</dbReference>
<dbReference type="GO" id="GO:0003677">
    <property type="term" value="F:DNA binding"/>
    <property type="evidence" value="ECO:0007669"/>
    <property type="project" value="UniProtKB-KW"/>
</dbReference>